<protein>
    <submittedName>
        <fullName evidence="4">Acyl CoA:acetate/3-ketoacid CoA transferase</fullName>
    </submittedName>
</protein>
<dbReference type="InterPro" id="IPR004165">
    <property type="entry name" value="CoA_trans_fam_I"/>
</dbReference>
<proteinExistence type="inferred from homology"/>
<dbReference type="RefSeq" id="WP_425347199.1">
    <property type="nucleotide sequence ID" value="NZ_JBGUBD010000018.1"/>
</dbReference>
<evidence type="ECO:0000313" key="4">
    <source>
        <dbReference type="EMBL" id="MFA9480278.1"/>
    </source>
</evidence>
<comment type="similarity">
    <text evidence="1 3">Belongs to the 3-oxoacid CoA-transferase family.</text>
</comment>
<accession>A0ABV4UCG4</accession>
<name>A0ABV4UCG4_9BACT</name>
<dbReference type="Pfam" id="PF01144">
    <property type="entry name" value="CoA_trans"/>
    <property type="match status" value="1"/>
</dbReference>
<dbReference type="Gene3D" id="3.40.1080.10">
    <property type="entry name" value="Glutaconate Coenzyme A-transferase"/>
    <property type="match status" value="2"/>
</dbReference>
<comment type="caution">
    <text evidence="4">The sequence shown here is derived from an EMBL/GenBank/DDBJ whole genome shotgun (WGS) entry which is preliminary data.</text>
</comment>
<dbReference type="PANTHER" id="PTHR43293:SF1">
    <property type="entry name" value="ACETATE COA-TRANSFERASE YDIF"/>
    <property type="match status" value="1"/>
</dbReference>
<dbReference type="InterPro" id="IPR037171">
    <property type="entry name" value="NagB/RpiA_transferase-like"/>
</dbReference>
<dbReference type="Proteomes" id="UP001575105">
    <property type="component" value="Unassembled WGS sequence"/>
</dbReference>
<dbReference type="InterPro" id="IPR014388">
    <property type="entry name" value="3-oxoacid_CoA-transferase"/>
</dbReference>
<keyword evidence="2 3" id="KW-0808">Transferase</keyword>
<sequence>MRRDHTRCTADEAIALIADDQTIACGGFVGATHPEGLTAALERRFLATGQPRDLTLVYAAGQGDGKQRGLNHLGHEGLVRRVVGGHWGLAPRLGQLALANKIEAYNFPQGVICQLFRDIAAGRPGCITHVGLDTFMDPIHQGGRLNDRTAPGAVERVTLGDRTWLWYKAFPIHVGLIRASVADPHGNLLMNEEVIIGEGLAIAQAVHNSGGRVIAQVAKRLDAPAPPHQVAVPGVLVDAVVQARPEEHEQTFAEPFNRAYVSPAPLTDDGSELEPLEAGARRIIAARACNEVPAGAIANLGIGMPEGIARIAAERGWLDRFTLTVESGPIGGMPAGGLSFGASVYPQAIIDQPAQFDLYDGRALDFAALGAAQIDRHGNVNVSRFGTRLAGIGGFANITQTARRLVFCGTFTAGGLEVDVVDGQLRIVREGRCPKFVEDVEQLSFSARRSREVGQEVLFVTERAVFRLIDVGLELIELAPGINLDRDVCAQMAFMPIVRNVKPMPAHVFEPFCPLRQATTEEV</sequence>
<reference evidence="4 5" key="1">
    <citation type="submission" date="2024-08" db="EMBL/GenBank/DDBJ databases">
        <title>Whole-genome sequencing of halo(alkali)philic microorganisms from hypersaline lakes.</title>
        <authorList>
            <person name="Sorokin D.Y."/>
            <person name="Merkel A.Y."/>
            <person name="Messina E."/>
            <person name="Yakimov M."/>
        </authorList>
    </citation>
    <scope>NUCLEOTIDE SEQUENCE [LARGE SCALE GENOMIC DNA]</scope>
    <source>
        <strain evidence="4 5">AB-hyl4</strain>
    </source>
</reference>
<keyword evidence="5" id="KW-1185">Reference proteome</keyword>
<evidence type="ECO:0000256" key="1">
    <source>
        <dbReference type="ARBA" id="ARBA00007154"/>
    </source>
</evidence>
<dbReference type="PANTHER" id="PTHR43293">
    <property type="entry name" value="ACETATE COA-TRANSFERASE YDIF"/>
    <property type="match status" value="1"/>
</dbReference>
<organism evidence="4 5">
    <name type="scientific">Natronomicrosphaera hydrolytica</name>
    <dbReference type="NCBI Taxonomy" id="3242702"/>
    <lineage>
        <taxon>Bacteria</taxon>
        <taxon>Pseudomonadati</taxon>
        <taxon>Planctomycetota</taxon>
        <taxon>Phycisphaerae</taxon>
        <taxon>Phycisphaerales</taxon>
        <taxon>Phycisphaeraceae</taxon>
        <taxon>Natronomicrosphaera</taxon>
    </lineage>
</organism>
<dbReference type="GO" id="GO:0016740">
    <property type="term" value="F:transferase activity"/>
    <property type="evidence" value="ECO:0007669"/>
    <property type="project" value="UniProtKB-KW"/>
</dbReference>
<dbReference type="SUPFAM" id="SSF100950">
    <property type="entry name" value="NagB/RpiA/CoA transferase-like"/>
    <property type="match status" value="2"/>
</dbReference>
<evidence type="ECO:0000256" key="3">
    <source>
        <dbReference type="PIRNR" id="PIRNR000858"/>
    </source>
</evidence>
<gene>
    <name evidence="4" type="ORF">ACERK3_18550</name>
</gene>
<evidence type="ECO:0000256" key="2">
    <source>
        <dbReference type="ARBA" id="ARBA00022679"/>
    </source>
</evidence>
<dbReference type="PIRSF" id="PIRSF000858">
    <property type="entry name" value="SCOT-t"/>
    <property type="match status" value="1"/>
</dbReference>
<dbReference type="EMBL" id="JBGUBD010000018">
    <property type="protein sequence ID" value="MFA9480278.1"/>
    <property type="molecule type" value="Genomic_DNA"/>
</dbReference>
<dbReference type="SMART" id="SM00882">
    <property type="entry name" value="CoA_trans"/>
    <property type="match status" value="2"/>
</dbReference>
<evidence type="ECO:0000313" key="5">
    <source>
        <dbReference type="Proteomes" id="UP001575105"/>
    </source>
</evidence>